<comment type="caution">
    <text evidence="4">The sequence shown here is derived from an EMBL/GenBank/DDBJ whole genome shotgun (WGS) entry which is preliminary data.</text>
</comment>
<evidence type="ECO:0000313" key="4">
    <source>
        <dbReference type="EMBL" id="KAH0567622.1"/>
    </source>
</evidence>
<dbReference type="SUPFAM" id="SSF54695">
    <property type="entry name" value="POZ domain"/>
    <property type="match status" value="1"/>
</dbReference>
<evidence type="ECO:0000256" key="2">
    <source>
        <dbReference type="ARBA" id="ARBA00022786"/>
    </source>
</evidence>
<protein>
    <recommendedName>
        <fullName evidence="3">SKP1 component POZ domain-containing protein</fullName>
    </recommendedName>
</protein>
<reference evidence="4 5" key="1">
    <citation type="journal article" date="2021" name="J. Hered.">
        <title>A chromosome-level genome assembly of the parasitoid wasp, Cotesia glomerata (Hymenoptera: Braconidae).</title>
        <authorList>
            <person name="Pinto B.J."/>
            <person name="Weis J.J."/>
            <person name="Gamble T."/>
            <person name="Ode P.J."/>
            <person name="Paul R."/>
            <person name="Zaspel J.M."/>
        </authorList>
    </citation>
    <scope>NUCLEOTIDE SEQUENCE [LARGE SCALE GENOMIC DNA]</scope>
    <source>
        <strain evidence="4">CgM1</strain>
    </source>
</reference>
<dbReference type="InterPro" id="IPR001232">
    <property type="entry name" value="SKP1-like"/>
</dbReference>
<dbReference type="InterPro" id="IPR016897">
    <property type="entry name" value="SKP1"/>
</dbReference>
<dbReference type="AlphaFoldDB" id="A0AAV7J766"/>
<sequence length="147" mass="17191">MPANNISVLSAPSPYFFSQLPDSLVKFEIFKRTDVPEKVFLHQKFVNKMSSKVMLKSNDDWFLEVDVKAAKMLQTIKDMLEEFDMNNDNKVIPLHSIDGHTLMKVVEWMEHHKNDPPPQVNPPQVEIDIYDEPRTDDLSEWDGVYQR</sequence>
<dbReference type="Pfam" id="PF03931">
    <property type="entry name" value="Skp1_POZ"/>
    <property type="match status" value="1"/>
</dbReference>
<dbReference type="InterPro" id="IPR016073">
    <property type="entry name" value="Skp1_comp_POZ"/>
</dbReference>
<dbReference type="GO" id="GO:0006511">
    <property type="term" value="P:ubiquitin-dependent protein catabolic process"/>
    <property type="evidence" value="ECO:0007669"/>
    <property type="project" value="InterPro"/>
</dbReference>
<dbReference type="PANTHER" id="PTHR11165">
    <property type="entry name" value="SKP1"/>
    <property type="match status" value="1"/>
</dbReference>
<evidence type="ECO:0000313" key="5">
    <source>
        <dbReference type="Proteomes" id="UP000826195"/>
    </source>
</evidence>
<dbReference type="Proteomes" id="UP000826195">
    <property type="component" value="Unassembled WGS sequence"/>
</dbReference>
<keyword evidence="2" id="KW-0833">Ubl conjugation pathway</keyword>
<feature type="domain" description="SKP1 component POZ" evidence="3">
    <location>
        <begin position="52"/>
        <end position="114"/>
    </location>
</feature>
<dbReference type="SMART" id="SM00512">
    <property type="entry name" value="Skp1"/>
    <property type="match status" value="1"/>
</dbReference>
<evidence type="ECO:0000256" key="1">
    <source>
        <dbReference type="ARBA" id="ARBA00009993"/>
    </source>
</evidence>
<gene>
    <name evidence="4" type="ORF">KQX54_011084</name>
</gene>
<keyword evidence="5" id="KW-1185">Reference proteome</keyword>
<dbReference type="Gene3D" id="3.30.710.10">
    <property type="entry name" value="Potassium Channel Kv1.1, Chain A"/>
    <property type="match status" value="1"/>
</dbReference>
<dbReference type="InterPro" id="IPR011333">
    <property type="entry name" value="SKP1/BTB/POZ_sf"/>
</dbReference>
<evidence type="ECO:0000259" key="3">
    <source>
        <dbReference type="Pfam" id="PF03931"/>
    </source>
</evidence>
<comment type="similarity">
    <text evidence="1">Belongs to the SKP1 family.</text>
</comment>
<dbReference type="EMBL" id="JAHXZJ010000001">
    <property type="protein sequence ID" value="KAH0567622.1"/>
    <property type="molecule type" value="Genomic_DNA"/>
</dbReference>
<organism evidence="4 5">
    <name type="scientific">Cotesia glomerata</name>
    <name type="common">Lepidopteran parasitic wasp</name>
    <name type="synonym">Apanteles glomeratus</name>
    <dbReference type="NCBI Taxonomy" id="32391"/>
    <lineage>
        <taxon>Eukaryota</taxon>
        <taxon>Metazoa</taxon>
        <taxon>Ecdysozoa</taxon>
        <taxon>Arthropoda</taxon>
        <taxon>Hexapoda</taxon>
        <taxon>Insecta</taxon>
        <taxon>Pterygota</taxon>
        <taxon>Neoptera</taxon>
        <taxon>Endopterygota</taxon>
        <taxon>Hymenoptera</taxon>
        <taxon>Apocrita</taxon>
        <taxon>Ichneumonoidea</taxon>
        <taxon>Braconidae</taxon>
        <taxon>Microgastrinae</taxon>
        <taxon>Cotesia</taxon>
    </lineage>
</organism>
<accession>A0AAV7J766</accession>
<name>A0AAV7J766_COTGL</name>
<proteinExistence type="inferred from homology"/>